<reference evidence="1 2" key="1">
    <citation type="submission" date="2014-10" db="EMBL/GenBank/DDBJ databases">
        <title>Draft genome of the hookworm Ancylostoma caninum.</title>
        <authorList>
            <person name="Mitreva M."/>
        </authorList>
    </citation>
    <scope>NUCLEOTIDE SEQUENCE [LARGE SCALE GENOMIC DNA]</scope>
    <source>
        <strain evidence="1 2">Baltimore</strain>
    </source>
</reference>
<dbReference type="Proteomes" id="UP000252519">
    <property type="component" value="Unassembled WGS sequence"/>
</dbReference>
<sequence length="33" mass="3978">MMFGRLFFIGWLAMCHHRITKCITSHIIFIDTH</sequence>
<dbReference type="EMBL" id="JOJR01004445">
    <property type="protein sequence ID" value="RCN27299.1"/>
    <property type="molecule type" value="Genomic_DNA"/>
</dbReference>
<proteinExistence type="predicted"/>
<name>A0A368F8C2_ANCCA</name>
<comment type="caution">
    <text evidence="1">The sequence shown here is derived from an EMBL/GenBank/DDBJ whole genome shotgun (WGS) entry which is preliminary data.</text>
</comment>
<organism evidence="1 2">
    <name type="scientific">Ancylostoma caninum</name>
    <name type="common">Dog hookworm</name>
    <dbReference type="NCBI Taxonomy" id="29170"/>
    <lineage>
        <taxon>Eukaryota</taxon>
        <taxon>Metazoa</taxon>
        <taxon>Ecdysozoa</taxon>
        <taxon>Nematoda</taxon>
        <taxon>Chromadorea</taxon>
        <taxon>Rhabditida</taxon>
        <taxon>Rhabditina</taxon>
        <taxon>Rhabditomorpha</taxon>
        <taxon>Strongyloidea</taxon>
        <taxon>Ancylostomatidae</taxon>
        <taxon>Ancylostomatinae</taxon>
        <taxon>Ancylostoma</taxon>
    </lineage>
</organism>
<evidence type="ECO:0000313" key="1">
    <source>
        <dbReference type="EMBL" id="RCN27299.1"/>
    </source>
</evidence>
<gene>
    <name evidence="1" type="ORF">ANCCAN_26967</name>
</gene>
<dbReference type="AlphaFoldDB" id="A0A368F8C2"/>
<keyword evidence="2" id="KW-1185">Reference proteome</keyword>
<accession>A0A368F8C2</accession>
<evidence type="ECO:0000313" key="2">
    <source>
        <dbReference type="Proteomes" id="UP000252519"/>
    </source>
</evidence>
<protein>
    <submittedName>
        <fullName evidence="1">Uncharacterized protein</fullName>
    </submittedName>
</protein>